<keyword evidence="3" id="KW-0677">Repeat</keyword>
<reference evidence="8 9" key="1">
    <citation type="submission" date="2017-06" db="EMBL/GenBank/DDBJ databases">
        <title>Description of Rhodopirellula bahusiensis sp. nov.</title>
        <authorList>
            <person name="Kizina J."/>
            <person name="Harder J."/>
        </authorList>
    </citation>
    <scope>NUCLEOTIDE SEQUENCE [LARGE SCALE GENOMIC DNA]</scope>
    <source>
        <strain evidence="8 9">SWK21</strain>
    </source>
</reference>
<accession>A0A2G1W3K5</accession>
<dbReference type="Pfam" id="PF13183">
    <property type="entry name" value="Fer4_8"/>
    <property type="match status" value="1"/>
</dbReference>
<dbReference type="EMBL" id="NIZW01000016">
    <property type="protein sequence ID" value="PHQ33612.1"/>
    <property type="molecule type" value="Genomic_DNA"/>
</dbReference>
<evidence type="ECO:0000256" key="1">
    <source>
        <dbReference type="ARBA" id="ARBA00022485"/>
    </source>
</evidence>
<gene>
    <name evidence="8" type="ORF">CEE69_19670</name>
</gene>
<feature type="domain" description="4Fe-4S ferredoxin-type" evidence="7">
    <location>
        <begin position="68"/>
        <end position="97"/>
    </location>
</feature>
<dbReference type="AlphaFoldDB" id="A0A2G1W3K5"/>
<proteinExistence type="predicted"/>
<dbReference type="SUPFAM" id="SSF54862">
    <property type="entry name" value="4Fe-4S ferredoxins"/>
    <property type="match status" value="1"/>
</dbReference>
<keyword evidence="1 6" id="KW-0004">4Fe-4S</keyword>
<dbReference type="PANTHER" id="PTHR32479">
    <property type="entry name" value="GLYCOLATE OXIDASE IRON-SULFUR SUBUNIT"/>
    <property type="match status" value="1"/>
</dbReference>
<sequence length="449" mass="48514">MKTMQHNIPLETTGPNADAMAEAVSTCIRCGFCLSACPTYDVLQRESDSPRGRIILMKEVLEGSMPADKAAPHLDACLGCLACEPACPSGVSYRHLLSPYRSLVRDRIPVAWPQRLQRWLTAQTLPYPKRFRFAARMGQIGKTFSALVPSFLRPMLDLLPETLPAATKLQPRYSPMGDQVGRVALLAGCAQQVLAPEINEATIAVLRHIGLEVLVPPEQSCCGSLAWHVGDGDRAAKFARNNVRVFSSDSQPIDAIVTNAAGCGSGMQEYGMILRGTDIESQAASLAATVKDVSVVVCEHADRLRLKRPALVHEGESIVRVAYHDACHLANAQGVRLQPRELLCRVPDVELVDVAEAHLCCGSAGTYNLDQPETADELGRRKAKAVLATGAPIVVSGNIGCLTQLQSHLNSMATESHPAPRVMHTMEFLSACLEESPSFETNPGPKRSP</sequence>
<evidence type="ECO:0000256" key="3">
    <source>
        <dbReference type="ARBA" id="ARBA00022737"/>
    </source>
</evidence>
<evidence type="ECO:0000313" key="9">
    <source>
        <dbReference type="Proteomes" id="UP000225740"/>
    </source>
</evidence>
<dbReference type="Pfam" id="PF02754">
    <property type="entry name" value="CCG"/>
    <property type="match status" value="2"/>
</dbReference>
<dbReference type="EC" id="1.1.99.14" evidence="6"/>
<evidence type="ECO:0000256" key="6">
    <source>
        <dbReference type="PIRNR" id="PIRNR000139"/>
    </source>
</evidence>
<comment type="catalytic activity">
    <reaction evidence="6">
        <text>(R)-lactate + A = pyruvate + AH2</text>
        <dbReference type="Rhea" id="RHEA:15089"/>
        <dbReference type="ChEBI" id="CHEBI:13193"/>
        <dbReference type="ChEBI" id="CHEBI:15361"/>
        <dbReference type="ChEBI" id="CHEBI:16004"/>
        <dbReference type="ChEBI" id="CHEBI:17499"/>
    </reaction>
</comment>
<name>A0A2G1W3K5_9BACT</name>
<dbReference type="PANTHER" id="PTHR32479:SF17">
    <property type="entry name" value="GLYCOLATE OXIDASE IRON-SULFUR SUBUNIT"/>
    <property type="match status" value="1"/>
</dbReference>
<feature type="domain" description="4Fe-4S ferredoxin-type" evidence="7">
    <location>
        <begin position="17"/>
        <end position="48"/>
    </location>
</feature>
<protein>
    <recommendedName>
        <fullName evidence="6">Glycolate oxidase iron-sulfur subunit</fullName>
        <ecNumber evidence="6">1.1.99.14</ecNumber>
    </recommendedName>
</protein>
<comment type="catalytic activity">
    <reaction evidence="6">
        <text>glycolate + A = glyoxylate + AH2</text>
        <dbReference type="Rhea" id="RHEA:21264"/>
        <dbReference type="ChEBI" id="CHEBI:13193"/>
        <dbReference type="ChEBI" id="CHEBI:17499"/>
        <dbReference type="ChEBI" id="CHEBI:29805"/>
        <dbReference type="ChEBI" id="CHEBI:36655"/>
        <dbReference type="EC" id="1.1.99.14"/>
    </reaction>
</comment>
<dbReference type="InterPro" id="IPR017900">
    <property type="entry name" value="4Fe4S_Fe_S_CS"/>
</dbReference>
<evidence type="ECO:0000256" key="2">
    <source>
        <dbReference type="ARBA" id="ARBA00022723"/>
    </source>
</evidence>
<keyword evidence="6" id="KW-0249">Electron transport</keyword>
<dbReference type="Gene3D" id="1.10.1060.10">
    <property type="entry name" value="Alpha-helical ferredoxin"/>
    <property type="match status" value="1"/>
</dbReference>
<keyword evidence="6" id="KW-0813">Transport</keyword>
<dbReference type="PROSITE" id="PS00198">
    <property type="entry name" value="4FE4S_FER_1"/>
    <property type="match status" value="1"/>
</dbReference>
<evidence type="ECO:0000256" key="5">
    <source>
        <dbReference type="ARBA" id="ARBA00023014"/>
    </source>
</evidence>
<dbReference type="InterPro" id="IPR017896">
    <property type="entry name" value="4Fe4S_Fe-S-bd"/>
</dbReference>
<dbReference type="OrthoDB" id="9770306at2"/>
<dbReference type="PIRSF" id="PIRSF000139">
    <property type="entry name" value="Glc_ox_4Fe-4S"/>
    <property type="match status" value="1"/>
</dbReference>
<keyword evidence="2 6" id="KW-0479">Metal-binding</keyword>
<evidence type="ECO:0000256" key="4">
    <source>
        <dbReference type="ARBA" id="ARBA00023004"/>
    </source>
</evidence>
<evidence type="ECO:0000313" key="8">
    <source>
        <dbReference type="EMBL" id="PHQ33612.1"/>
    </source>
</evidence>
<dbReference type="InterPro" id="IPR004017">
    <property type="entry name" value="Cys_rich_dom"/>
</dbReference>
<organism evidence="8 9">
    <name type="scientific">Rhodopirellula bahusiensis</name>
    <dbReference type="NCBI Taxonomy" id="2014065"/>
    <lineage>
        <taxon>Bacteria</taxon>
        <taxon>Pseudomonadati</taxon>
        <taxon>Planctomycetota</taxon>
        <taxon>Planctomycetia</taxon>
        <taxon>Pirellulales</taxon>
        <taxon>Pirellulaceae</taxon>
        <taxon>Rhodopirellula</taxon>
    </lineage>
</organism>
<dbReference type="GO" id="GO:0019154">
    <property type="term" value="F:glycolate dehydrogenase activity"/>
    <property type="evidence" value="ECO:0007669"/>
    <property type="project" value="UniProtKB-EC"/>
</dbReference>
<keyword evidence="4 6" id="KW-0408">Iron</keyword>
<keyword evidence="9" id="KW-1185">Reference proteome</keyword>
<dbReference type="Proteomes" id="UP000225740">
    <property type="component" value="Unassembled WGS sequence"/>
</dbReference>
<dbReference type="GO" id="GO:0051539">
    <property type="term" value="F:4 iron, 4 sulfur cluster binding"/>
    <property type="evidence" value="ECO:0007669"/>
    <property type="project" value="UniProtKB-UniRule"/>
</dbReference>
<dbReference type="InterPro" id="IPR012257">
    <property type="entry name" value="Glc_ox_4Fe-4S"/>
</dbReference>
<keyword evidence="5 6" id="KW-0411">Iron-sulfur</keyword>
<comment type="caution">
    <text evidence="8">The sequence shown here is derived from an EMBL/GenBank/DDBJ whole genome shotgun (WGS) entry which is preliminary data.</text>
</comment>
<evidence type="ECO:0000259" key="7">
    <source>
        <dbReference type="PROSITE" id="PS51379"/>
    </source>
</evidence>
<comment type="function">
    <text evidence="6">Component of a complex that catalyzes the oxidation of glycolate to glyoxylate.</text>
</comment>
<dbReference type="GO" id="GO:0046872">
    <property type="term" value="F:metal ion binding"/>
    <property type="evidence" value="ECO:0007669"/>
    <property type="project" value="UniProtKB-UniRule"/>
</dbReference>
<comment type="cofactor">
    <cofactor evidence="6">
        <name>[4Fe-4S] cluster</name>
        <dbReference type="ChEBI" id="CHEBI:49883"/>
    </cofactor>
    <text evidence="6">Binds 2 [4Fe-4S] clusters.</text>
</comment>
<dbReference type="PROSITE" id="PS51379">
    <property type="entry name" value="4FE4S_FER_2"/>
    <property type="match status" value="2"/>
</dbReference>
<dbReference type="InterPro" id="IPR009051">
    <property type="entry name" value="Helical_ferredxn"/>
</dbReference>